<feature type="transmembrane region" description="Helical" evidence="13">
    <location>
        <begin position="6"/>
        <end position="29"/>
    </location>
</feature>
<keyword evidence="8 12" id="KW-0472">Membrane</keyword>
<dbReference type="InterPro" id="IPR007960">
    <property type="entry name" value="TAS2R"/>
</dbReference>
<reference evidence="14" key="1">
    <citation type="journal article" date="2023" name="Science">
        <title>Genome structures resolve the early diversification of teleost fishes.</title>
        <authorList>
            <person name="Parey E."/>
            <person name="Louis A."/>
            <person name="Montfort J."/>
            <person name="Bouchez O."/>
            <person name="Roques C."/>
            <person name="Iampietro C."/>
            <person name="Lluch J."/>
            <person name="Castinel A."/>
            <person name="Donnadieu C."/>
            <person name="Desvignes T."/>
            <person name="Floi Bucao C."/>
            <person name="Jouanno E."/>
            <person name="Wen M."/>
            <person name="Mejri S."/>
            <person name="Dirks R."/>
            <person name="Jansen H."/>
            <person name="Henkel C."/>
            <person name="Chen W.J."/>
            <person name="Zahm M."/>
            <person name="Cabau C."/>
            <person name="Klopp C."/>
            <person name="Thompson A.W."/>
            <person name="Robinson-Rechavi M."/>
            <person name="Braasch I."/>
            <person name="Lecointre G."/>
            <person name="Bobe J."/>
            <person name="Postlethwait J.H."/>
            <person name="Berthelot C."/>
            <person name="Roest Crollius H."/>
            <person name="Guiguen Y."/>
        </authorList>
    </citation>
    <scope>NUCLEOTIDE SEQUENCE</scope>
    <source>
        <strain evidence="14">NC1722</strain>
    </source>
</reference>
<keyword evidence="7 12" id="KW-0297">G-protein coupled receptor</keyword>
<evidence type="ECO:0000256" key="7">
    <source>
        <dbReference type="ARBA" id="ARBA00023040"/>
    </source>
</evidence>
<keyword evidence="6 13" id="KW-1133">Transmembrane helix</keyword>
<gene>
    <name evidence="14" type="ORF">AAFF_G00390090</name>
</gene>
<feature type="transmembrane region" description="Helical" evidence="13">
    <location>
        <begin position="223"/>
        <end position="246"/>
    </location>
</feature>
<keyword evidence="5 12" id="KW-0812">Transmembrane</keyword>
<dbReference type="PANTHER" id="PTHR11394">
    <property type="entry name" value="TASTE RECEPTOR TYPE 2"/>
    <property type="match status" value="1"/>
</dbReference>
<evidence type="ECO:0000313" key="15">
    <source>
        <dbReference type="Proteomes" id="UP001221898"/>
    </source>
</evidence>
<keyword evidence="15" id="KW-1185">Reference proteome</keyword>
<evidence type="ECO:0000256" key="3">
    <source>
        <dbReference type="ARBA" id="ARBA00022480"/>
    </source>
</evidence>
<keyword evidence="3 12" id="KW-0919">Taste</keyword>
<protein>
    <recommendedName>
        <fullName evidence="12">Taste receptor type 2</fullName>
    </recommendedName>
</protein>
<dbReference type="Pfam" id="PF05296">
    <property type="entry name" value="TAS2R"/>
    <property type="match status" value="1"/>
</dbReference>
<evidence type="ECO:0000256" key="13">
    <source>
        <dbReference type="SAM" id="Phobius"/>
    </source>
</evidence>
<evidence type="ECO:0000256" key="4">
    <source>
        <dbReference type="ARBA" id="ARBA00022606"/>
    </source>
</evidence>
<keyword evidence="9 12" id="KW-0675">Receptor</keyword>
<evidence type="ECO:0000256" key="2">
    <source>
        <dbReference type="ARBA" id="ARBA00007376"/>
    </source>
</evidence>
<evidence type="ECO:0000256" key="8">
    <source>
        <dbReference type="ARBA" id="ARBA00023136"/>
    </source>
</evidence>
<feature type="transmembrane region" description="Helical" evidence="13">
    <location>
        <begin position="41"/>
        <end position="60"/>
    </location>
</feature>
<comment type="similarity">
    <text evidence="2 11">Belongs to the G-protein coupled receptor T2R family.</text>
</comment>
<feature type="transmembrane region" description="Helical" evidence="13">
    <location>
        <begin position="258"/>
        <end position="277"/>
    </location>
</feature>
<comment type="subcellular location">
    <subcellularLocation>
        <location evidence="1 12">Membrane</location>
        <topology evidence="1 12">Multi-pass membrane protein</topology>
    </subcellularLocation>
</comment>
<evidence type="ECO:0000256" key="11">
    <source>
        <dbReference type="RuleBase" id="RU004423"/>
    </source>
</evidence>
<comment type="caution">
    <text evidence="14">The sequence shown here is derived from an EMBL/GenBank/DDBJ whole genome shotgun (WGS) entry which is preliminary data.</text>
</comment>
<dbReference type="EMBL" id="JAINUG010000073">
    <property type="protein sequence ID" value="KAJ8401052.1"/>
    <property type="molecule type" value="Genomic_DNA"/>
</dbReference>
<dbReference type="PANTHER" id="PTHR11394:SF148">
    <property type="entry name" value="TASTE RECEPTOR TYPE 2"/>
    <property type="match status" value="1"/>
</dbReference>
<sequence length="318" mass="35653">MFIWLLTGLIGVFTIFFNLYILLMSLRTYRQNGHWIPSETIIAALTLVNGAHQVVSYLFLTLDKMDTQCIVSEHLISTLLVVIYSLKFCIMWTTAFLTFYYSTKLVIEPIHCYTKVQEAILKHVTTVVLLIALCAFGSCLPMIVVLTNQRAEGDAYDCGTLRPKGFPGLVYMGYYLLMSDIVPGLLMAKCSISISVHLAIHLRHMKASANGFHGPKLGSEMRVIRMNLGLVAIFILFLVVDLYVHYMNVVENKNAMPLTVLFTSFYTAVSTLVLIYGRKTFCKELLLQFRLVLGAYARACPCLKDPEDQPAVSAAPGH</sequence>
<evidence type="ECO:0000256" key="12">
    <source>
        <dbReference type="RuleBase" id="RU004424"/>
    </source>
</evidence>
<dbReference type="Gene3D" id="1.20.1070.10">
    <property type="entry name" value="Rhodopsin 7-helix transmembrane proteins"/>
    <property type="match status" value="1"/>
</dbReference>
<evidence type="ECO:0000256" key="5">
    <source>
        <dbReference type="ARBA" id="ARBA00022692"/>
    </source>
</evidence>
<evidence type="ECO:0000256" key="1">
    <source>
        <dbReference type="ARBA" id="ARBA00004141"/>
    </source>
</evidence>
<evidence type="ECO:0000256" key="10">
    <source>
        <dbReference type="ARBA" id="ARBA00023224"/>
    </source>
</evidence>
<dbReference type="AlphaFoldDB" id="A0AAD7WL98"/>
<evidence type="ECO:0000256" key="9">
    <source>
        <dbReference type="ARBA" id="ARBA00023170"/>
    </source>
</evidence>
<feature type="transmembrane region" description="Helical" evidence="13">
    <location>
        <begin position="80"/>
        <end position="103"/>
    </location>
</feature>
<dbReference type="GO" id="GO:0004930">
    <property type="term" value="F:G protein-coupled receptor activity"/>
    <property type="evidence" value="ECO:0007669"/>
    <property type="project" value="UniProtKB-KW"/>
</dbReference>
<dbReference type="GO" id="GO:0033038">
    <property type="term" value="F:bitter taste receptor activity"/>
    <property type="evidence" value="ECO:0007669"/>
    <property type="project" value="InterPro"/>
</dbReference>
<dbReference type="GO" id="GO:0016020">
    <property type="term" value="C:membrane"/>
    <property type="evidence" value="ECO:0007669"/>
    <property type="project" value="UniProtKB-SubCell"/>
</dbReference>
<accession>A0AAD7WL98</accession>
<keyword evidence="4 12" id="KW-0716">Sensory transduction</keyword>
<organism evidence="14 15">
    <name type="scientific">Aldrovandia affinis</name>
    <dbReference type="NCBI Taxonomy" id="143900"/>
    <lineage>
        <taxon>Eukaryota</taxon>
        <taxon>Metazoa</taxon>
        <taxon>Chordata</taxon>
        <taxon>Craniata</taxon>
        <taxon>Vertebrata</taxon>
        <taxon>Euteleostomi</taxon>
        <taxon>Actinopterygii</taxon>
        <taxon>Neopterygii</taxon>
        <taxon>Teleostei</taxon>
        <taxon>Notacanthiformes</taxon>
        <taxon>Halosauridae</taxon>
        <taxon>Aldrovandia</taxon>
    </lineage>
</organism>
<dbReference type="Proteomes" id="UP001221898">
    <property type="component" value="Unassembled WGS sequence"/>
</dbReference>
<evidence type="ECO:0000256" key="6">
    <source>
        <dbReference type="ARBA" id="ARBA00022989"/>
    </source>
</evidence>
<proteinExistence type="inferred from homology"/>
<dbReference type="SUPFAM" id="SSF81321">
    <property type="entry name" value="Family A G protein-coupled receptor-like"/>
    <property type="match status" value="1"/>
</dbReference>
<evidence type="ECO:0000313" key="14">
    <source>
        <dbReference type="EMBL" id="KAJ8401052.1"/>
    </source>
</evidence>
<feature type="transmembrane region" description="Helical" evidence="13">
    <location>
        <begin position="124"/>
        <end position="146"/>
    </location>
</feature>
<name>A0AAD7WL98_9TELE</name>
<keyword evidence="10 12" id="KW-0807">Transducer</keyword>